<dbReference type="EMBL" id="CP014503">
    <property type="protein sequence ID" value="ANB15870.1"/>
    <property type="molecule type" value="Genomic_DNA"/>
</dbReference>
<dbReference type="Pfam" id="PF03133">
    <property type="entry name" value="TTL"/>
    <property type="match status" value="1"/>
</dbReference>
<dbReference type="AlphaFoldDB" id="A0A161HI25"/>
<keyword evidence="3" id="KW-1185">Reference proteome</keyword>
<accession>A0A161HI25</accession>
<dbReference type="InterPro" id="IPR004344">
    <property type="entry name" value="TTL/TTLL_fam"/>
</dbReference>
<dbReference type="Gene3D" id="3.30.470.20">
    <property type="entry name" value="ATP-grasp fold, B domain"/>
    <property type="match status" value="1"/>
</dbReference>
<dbReference type="KEGG" id="slb:AWJ20_3514"/>
<feature type="region of interest" description="Disordered" evidence="1">
    <location>
        <begin position="175"/>
        <end position="196"/>
    </location>
</feature>
<dbReference type="InterPro" id="IPR027746">
    <property type="entry name" value="TTL"/>
</dbReference>
<dbReference type="RefSeq" id="XP_018738347.1">
    <property type="nucleotide sequence ID" value="XM_018880538.1"/>
</dbReference>
<dbReference type="GO" id="GO:0000932">
    <property type="term" value="C:P-body"/>
    <property type="evidence" value="ECO:0007669"/>
    <property type="project" value="TreeGrafter"/>
</dbReference>
<proteinExistence type="predicted"/>
<evidence type="ECO:0000256" key="1">
    <source>
        <dbReference type="SAM" id="MobiDB-lite"/>
    </source>
</evidence>
<dbReference type="PANTHER" id="PTHR47551:SF1">
    <property type="entry name" value="TUBULIN--TYROSINE LIGASE PBY1-RELATED"/>
    <property type="match status" value="1"/>
</dbReference>
<protein>
    <submittedName>
        <fullName evidence="2">Pby1p</fullName>
    </submittedName>
</protein>
<gene>
    <name evidence="2" type="primary">PBY1</name>
    <name evidence="2" type="ORF">AWJ20_3514</name>
</gene>
<evidence type="ECO:0000313" key="2">
    <source>
        <dbReference type="EMBL" id="ANB15870.1"/>
    </source>
</evidence>
<sequence>MKKGAIIGLDKDSKFARVSSTDLYVKPLWEQVLKEHSISLVDSPQNVPSGTKLVEIGEYDDLDVERLMSDSNYFACTYIYRKALIRKHYLGYTIERYISKNPTSALAKAFPTTYNIEVDYAEFLDDALDETYGLREELEEGRKTWILKPSMSDRGQGIRIFKTVDELQQIFEEFEEENESDIEDEEPSLEEEGGSGSHGIITSQLRHFVVQEYISRPLLLPAHGNRKFHIRTYVLCVGAIKVYVYKDMLALFSHVSYQQPEAEEDGGILSLVGQLTNTCLQGSVRYPGTVHRFWNLEYDEDKKQKIFDDICEITGELFKAATSVDRINFQPLPNAYEIYGLDFLVNGDDNSVSILEVNAYPDFKQTGDDLNNVILNLFRSTYNLAIKGFYGDDNLDDDDRSRLVLEQDLSGGW</sequence>
<reference evidence="2 3" key="1">
    <citation type="submission" date="2016-02" db="EMBL/GenBank/DDBJ databases">
        <title>Complete genome sequence and transcriptome regulation of the pentose utilising yeast Sugiyamaella lignohabitans.</title>
        <authorList>
            <person name="Bellasio M."/>
            <person name="Peymann A."/>
            <person name="Valli M."/>
            <person name="Sipitzky M."/>
            <person name="Graf A."/>
            <person name="Sauer M."/>
            <person name="Marx H."/>
            <person name="Mattanovich D."/>
        </authorList>
    </citation>
    <scope>NUCLEOTIDE SEQUENCE [LARGE SCALE GENOMIC DNA]</scope>
    <source>
        <strain evidence="2 3">CBS 10342</strain>
    </source>
</reference>
<dbReference type="Proteomes" id="UP000189580">
    <property type="component" value="Chromosome b"/>
</dbReference>
<dbReference type="GeneID" id="30035545"/>
<evidence type="ECO:0000313" key="3">
    <source>
        <dbReference type="Proteomes" id="UP000189580"/>
    </source>
</evidence>
<dbReference type="OrthoDB" id="202825at2759"/>
<dbReference type="PROSITE" id="PS51221">
    <property type="entry name" value="TTL"/>
    <property type="match status" value="1"/>
</dbReference>
<name>A0A161HI25_9ASCO</name>
<feature type="compositionally biased region" description="Acidic residues" evidence="1">
    <location>
        <begin position="175"/>
        <end position="193"/>
    </location>
</feature>
<dbReference type="PANTHER" id="PTHR47551">
    <property type="entry name" value="TUBULIN--TYROSINE LIGASE PBY1-RELATED"/>
    <property type="match status" value="1"/>
</dbReference>
<dbReference type="SUPFAM" id="SSF56059">
    <property type="entry name" value="Glutathione synthetase ATP-binding domain-like"/>
    <property type="match status" value="1"/>
</dbReference>
<organism evidence="2 3">
    <name type="scientific">Sugiyamaella lignohabitans</name>
    <dbReference type="NCBI Taxonomy" id="796027"/>
    <lineage>
        <taxon>Eukaryota</taxon>
        <taxon>Fungi</taxon>
        <taxon>Dikarya</taxon>
        <taxon>Ascomycota</taxon>
        <taxon>Saccharomycotina</taxon>
        <taxon>Dipodascomycetes</taxon>
        <taxon>Dipodascales</taxon>
        <taxon>Trichomonascaceae</taxon>
        <taxon>Sugiyamaella</taxon>
    </lineage>
</organism>